<keyword evidence="2" id="KW-1185">Reference proteome</keyword>
<name>A0ABP0GAC1_CLALP</name>
<reference evidence="1 2" key="1">
    <citation type="submission" date="2024-02" db="EMBL/GenBank/DDBJ databases">
        <authorList>
            <person name="Daric V."/>
            <person name="Darras S."/>
        </authorList>
    </citation>
    <scope>NUCLEOTIDE SEQUENCE [LARGE SCALE GENOMIC DNA]</scope>
</reference>
<organism evidence="1 2">
    <name type="scientific">Clavelina lepadiformis</name>
    <name type="common">Light-bulb sea squirt</name>
    <name type="synonym">Ascidia lepadiformis</name>
    <dbReference type="NCBI Taxonomy" id="159417"/>
    <lineage>
        <taxon>Eukaryota</taxon>
        <taxon>Metazoa</taxon>
        <taxon>Chordata</taxon>
        <taxon>Tunicata</taxon>
        <taxon>Ascidiacea</taxon>
        <taxon>Aplousobranchia</taxon>
        <taxon>Clavelinidae</taxon>
        <taxon>Clavelina</taxon>
    </lineage>
</organism>
<gene>
    <name evidence="1" type="ORF">CVLEPA_LOCUS20555</name>
</gene>
<accession>A0ABP0GAC1</accession>
<proteinExistence type="predicted"/>
<dbReference type="Proteomes" id="UP001642483">
    <property type="component" value="Unassembled WGS sequence"/>
</dbReference>
<evidence type="ECO:0000313" key="1">
    <source>
        <dbReference type="EMBL" id="CAK8688555.1"/>
    </source>
</evidence>
<evidence type="ECO:0000313" key="2">
    <source>
        <dbReference type="Proteomes" id="UP001642483"/>
    </source>
</evidence>
<dbReference type="EMBL" id="CAWYQH010000108">
    <property type="protein sequence ID" value="CAK8688555.1"/>
    <property type="molecule type" value="Genomic_DNA"/>
</dbReference>
<comment type="caution">
    <text evidence="1">The sequence shown here is derived from an EMBL/GenBank/DDBJ whole genome shotgun (WGS) entry which is preliminary data.</text>
</comment>
<protein>
    <submittedName>
        <fullName evidence="1">Uncharacterized protein</fullName>
    </submittedName>
</protein>
<sequence>MAFNNNHATEILNNLNEYSTGGAHAKLCINMVVLPVRKVSRLSKEERTGTIPKCSRQTLPLINNGIAPMDIGQCRSPVN</sequence>